<gene>
    <name evidence="2" type="ORF">GGX14DRAFT_562283</name>
</gene>
<evidence type="ECO:0000313" key="2">
    <source>
        <dbReference type="EMBL" id="KAJ7215827.1"/>
    </source>
</evidence>
<evidence type="ECO:0000256" key="1">
    <source>
        <dbReference type="SAM" id="MobiDB-lite"/>
    </source>
</evidence>
<feature type="region of interest" description="Disordered" evidence="1">
    <location>
        <begin position="145"/>
        <end position="165"/>
    </location>
</feature>
<dbReference type="EMBL" id="JARJCW010000016">
    <property type="protein sequence ID" value="KAJ7215827.1"/>
    <property type="molecule type" value="Genomic_DNA"/>
</dbReference>
<accession>A0AAD6VKI8</accession>
<dbReference type="AlphaFoldDB" id="A0AAD6VKI8"/>
<name>A0AAD6VKI8_9AGAR</name>
<keyword evidence="3" id="KW-1185">Reference proteome</keyword>
<protein>
    <submittedName>
        <fullName evidence="2">Uncharacterized protein</fullName>
    </submittedName>
</protein>
<organism evidence="2 3">
    <name type="scientific">Mycena pura</name>
    <dbReference type="NCBI Taxonomy" id="153505"/>
    <lineage>
        <taxon>Eukaryota</taxon>
        <taxon>Fungi</taxon>
        <taxon>Dikarya</taxon>
        <taxon>Basidiomycota</taxon>
        <taxon>Agaricomycotina</taxon>
        <taxon>Agaricomycetes</taxon>
        <taxon>Agaricomycetidae</taxon>
        <taxon>Agaricales</taxon>
        <taxon>Marasmiineae</taxon>
        <taxon>Mycenaceae</taxon>
        <taxon>Mycena</taxon>
    </lineage>
</organism>
<reference evidence="2" key="1">
    <citation type="submission" date="2023-03" db="EMBL/GenBank/DDBJ databases">
        <title>Massive genome expansion in bonnet fungi (Mycena s.s.) driven by repeated elements and novel gene families across ecological guilds.</title>
        <authorList>
            <consortium name="Lawrence Berkeley National Laboratory"/>
            <person name="Harder C.B."/>
            <person name="Miyauchi S."/>
            <person name="Viragh M."/>
            <person name="Kuo A."/>
            <person name="Thoen E."/>
            <person name="Andreopoulos B."/>
            <person name="Lu D."/>
            <person name="Skrede I."/>
            <person name="Drula E."/>
            <person name="Henrissat B."/>
            <person name="Morin E."/>
            <person name="Kohler A."/>
            <person name="Barry K."/>
            <person name="LaButti K."/>
            <person name="Morin E."/>
            <person name="Salamov A."/>
            <person name="Lipzen A."/>
            <person name="Mereny Z."/>
            <person name="Hegedus B."/>
            <person name="Baldrian P."/>
            <person name="Stursova M."/>
            <person name="Weitz H."/>
            <person name="Taylor A."/>
            <person name="Grigoriev I.V."/>
            <person name="Nagy L.G."/>
            <person name="Martin F."/>
            <person name="Kauserud H."/>
        </authorList>
    </citation>
    <scope>NUCLEOTIDE SEQUENCE</scope>
    <source>
        <strain evidence="2">9144</strain>
    </source>
</reference>
<proteinExistence type="predicted"/>
<comment type="caution">
    <text evidence="2">The sequence shown here is derived from an EMBL/GenBank/DDBJ whole genome shotgun (WGS) entry which is preliminary data.</text>
</comment>
<dbReference type="Proteomes" id="UP001219525">
    <property type="component" value="Unassembled WGS sequence"/>
</dbReference>
<evidence type="ECO:0000313" key="3">
    <source>
        <dbReference type="Proteomes" id="UP001219525"/>
    </source>
</evidence>
<sequence>MTPPLAAAATFAKAGSASMNQSRLGLAPAREVRERLLHLDMPPRPDLRPTHSDDAPNGDSALAHARLNLFSTARASSISAWCATRTRFVAESPFVLITMYARVSGLAADGRQTADLGGESASEGARKGGRRVLALPLQSLSKPKRCRAPASIDGNGRSAGGASLTSRPAYSPHLLRIQERHMCPCPYLSSSSA</sequence>